<evidence type="ECO:0000313" key="1">
    <source>
        <dbReference type="EMBL" id="SVD10615.1"/>
    </source>
</evidence>
<dbReference type="EMBL" id="UINC01129901">
    <property type="protein sequence ID" value="SVD10615.1"/>
    <property type="molecule type" value="Genomic_DNA"/>
</dbReference>
<sequence length="52" mass="5344">MKEYSSADIRNLALVGHAGSGKTMLGESMLAAGGVINRLGSIENSSTASDFQ</sequence>
<accession>A0A382SMC1</accession>
<dbReference type="Gene3D" id="3.40.50.300">
    <property type="entry name" value="P-loop containing nucleotide triphosphate hydrolases"/>
    <property type="match status" value="2"/>
</dbReference>
<name>A0A382SMC1_9ZZZZ</name>
<dbReference type="SUPFAM" id="SSF52540">
    <property type="entry name" value="P-loop containing nucleoside triphosphate hydrolases"/>
    <property type="match status" value="1"/>
</dbReference>
<protein>
    <recommendedName>
        <fullName evidence="2">Tr-type G domain-containing protein</fullName>
    </recommendedName>
</protein>
<proteinExistence type="predicted"/>
<feature type="non-terminal residue" evidence="1">
    <location>
        <position position="52"/>
    </location>
</feature>
<gene>
    <name evidence="1" type="ORF">METZ01_LOCUS363469</name>
</gene>
<organism evidence="1">
    <name type="scientific">marine metagenome</name>
    <dbReference type="NCBI Taxonomy" id="408172"/>
    <lineage>
        <taxon>unclassified sequences</taxon>
        <taxon>metagenomes</taxon>
        <taxon>ecological metagenomes</taxon>
    </lineage>
</organism>
<evidence type="ECO:0008006" key="2">
    <source>
        <dbReference type="Google" id="ProtNLM"/>
    </source>
</evidence>
<dbReference type="InterPro" id="IPR027417">
    <property type="entry name" value="P-loop_NTPase"/>
</dbReference>
<dbReference type="AlphaFoldDB" id="A0A382SMC1"/>
<reference evidence="1" key="1">
    <citation type="submission" date="2018-05" db="EMBL/GenBank/DDBJ databases">
        <authorList>
            <person name="Lanie J.A."/>
            <person name="Ng W.-L."/>
            <person name="Kazmierczak K.M."/>
            <person name="Andrzejewski T.M."/>
            <person name="Davidsen T.M."/>
            <person name="Wayne K.J."/>
            <person name="Tettelin H."/>
            <person name="Glass J.I."/>
            <person name="Rusch D."/>
            <person name="Podicherti R."/>
            <person name="Tsui H.-C.T."/>
            <person name="Winkler M.E."/>
        </authorList>
    </citation>
    <scope>NUCLEOTIDE SEQUENCE</scope>
</reference>